<dbReference type="PANTHER" id="PTHR23501:SF109">
    <property type="entry name" value="MAJOR FACILITATOR SUPERFAMILY (MFS) PROFILE DOMAIN-CONTAINING PROTEIN-RELATED"/>
    <property type="match status" value="1"/>
</dbReference>
<dbReference type="Pfam" id="PF06609">
    <property type="entry name" value="TRI12"/>
    <property type="match status" value="1"/>
</dbReference>
<evidence type="ECO:0000256" key="7">
    <source>
        <dbReference type="SAM" id="Phobius"/>
    </source>
</evidence>
<dbReference type="InterPro" id="IPR010573">
    <property type="entry name" value="MFS_Str1/Tri12-like"/>
</dbReference>
<feature type="transmembrane region" description="Helical" evidence="7">
    <location>
        <begin position="270"/>
        <end position="292"/>
    </location>
</feature>
<feature type="domain" description="Major facilitator superfamily (MFS) profile" evidence="8">
    <location>
        <begin position="44"/>
        <end position="556"/>
    </location>
</feature>
<comment type="subcellular location">
    <subcellularLocation>
        <location evidence="1">Membrane</location>
        <topology evidence="1">Multi-pass membrane protein</topology>
    </subcellularLocation>
</comment>
<feature type="transmembrane region" description="Helical" evidence="7">
    <location>
        <begin position="350"/>
        <end position="371"/>
    </location>
</feature>
<proteinExistence type="predicted"/>
<dbReference type="SUPFAM" id="SSF103473">
    <property type="entry name" value="MFS general substrate transporter"/>
    <property type="match status" value="1"/>
</dbReference>
<evidence type="ECO:0000256" key="4">
    <source>
        <dbReference type="ARBA" id="ARBA00022989"/>
    </source>
</evidence>
<reference evidence="9 10" key="1">
    <citation type="submission" date="2024-07" db="EMBL/GenBank/DDBJ databases">
        <title>Section-level genome sequencing and comparative genomics of Aspergillus sections Usti and Cavernicolus.</title>
        <authorList>
            <consortium name="Lawrence Berkeley National Laboratory"/>
            <person name="Nybo J.L."/>
            <person name="Vesth T.C."/>
            <person name="Theobald S."/>
            <person name="Frisvad J.C."/>
            <person name="Larsen T.O."/>
            <person name="Kjaerboelling I."/>
            <person name="Rothschild-Mancinelli K."/>
            <person name="Lyhne E.K."/>
            <person name="Kogle M.E."/>
            <person name="Barry K."/>
            <person name="Clum A."/>
            <person name="Na H."/>
            <person name="Ledsgaard L."/>
            <person name="Lin J."/>
            <person name="Lipzen A."/>
            <person name="Kuo A."/>
            <person name="Riley R."/>
            <person name="Mondo S."/>
            <person name="Labutti K."/>
            <person name="Haridas S."/>
            <person name="Pangalinan J."/>
            <person name="Salamov A.A."/>
            <person name="Simmons B.A."/>
            <person name="Magnuson J.K."/>
            <person name="Chen J."/>
            <person name="Drula E."/>
            <person name="Henrissat B."/>
            <person name="Wiebenga A."/>
            <person name="Lubbers R.J."/>
            <person name="Gomes A.C."/>
            <person name="Makela M.R."/>
            <person name="Stajich J."/>
            <person name="Grigoriev I.V."/>
            <person name="Mortensen U.H."/>
            <person name="De Vries R.P."/>
            <person name="Baker S.E."/>
            <person name="Andersen M.R."/>
        </authorList>
    </citation>
    <scope>NUCLEOTIDE SEQUENCE [LARGE SCALE GENOMIC DNA]</scope>
    <source>
        <strain evidence="9 10">CBS 123904</strain>
    </source>
</reference>
<keyword evidence="10" id="KW-1185">Reference proteome</keyword>
<dbReference type="PROSITE" id="PS50850">
    <property type="entry name" value="MFS"/>
    <property type="match status" value="1"/>
</dbReference>
<sequence length="584" mass="62450">MSTSYEVTNVSEKEEQVEPPVEIENAPPHAEEVDFKWSFDVWINLCALYITYFSCVWAQAVPANTLGFIQKALPEGAADTPWVAGVGGLVLSVVSAFVGELSDIFGRQYFLFFTACCGIVGLLVSSRAESVPVIIGGQTITAVGFSVGYLTTPLVAEIVPKRSRSLVISATSILTGIVAIGGGLGMGAVMQHDVGGHNQGWRMVYYIGAGFFTLAFALLFFYHPGHRPNPEGLSVRARLWRVDWIGIFLAAASLSLILVALQMGGHMHPWSSATVISMLTVGSVTLVVLCLWEIKGTSHPLVPRALFRHRNYGIGLAINFIEGVAAFGSLSFQSPMVLNLLEPDFFKSGLYNLPSALGTVSGAIMAAVIVYKTREVKWVCIVTCILLAISIGLMALIEPHIHFTAWFFPTCVIGVCIGVFAVLNPVIATICTPNELVATSVTVGTAVRGLGGAIGIVICSTIFQNKVTKNLPSKVGGALVVSGLPISLLPQVLGALALGDVTSLMQIPGMTSEIVGALVAANQQAYADSYRFMWYALIPFCVLTMLAACFLKSTKDQLTQEVASAVQVRRKHADTKIKTVDAEE</sequence>
<feature type="transmembrane region" description="Helical" evidence="7">
    <location>
        <begin position="110"/>
        <end position="128"/>
    </location>
</feature>
<feature type="transmembrane region" description="Helical" evidence="7">
    <location>
        <begin position="167"/>
        <end position="191"/>
    </location>
</feature>
<feature type="transmembrane region" description="Helical" evidence="7">
    <location>
        <begin position="41"/>
        <end position="60"/>
    </location>
</feature>
<keyword evidence="5 7" id="KW-0472">Membrane</keyword>
<feature type="region of interest" description="Disordered" evidence="6">
    <location>
        <begin position="1"/>
        <end position="23"/>
    </location>
</feature>
<feature type="transmembrane region" description="Helical" evidence="7">
    <location>
        <begin position="134"/>
        <end position="155"/>
    </location>
</feature>
<keyword evidence="2" id="KW-0813">Transport</keyword>
<dbReference type="PANTHER" id="PTHR23501">
    <property type="entry name" value="MAJOR FACILITATOR SUPERFAMILY"/>
    <property type="match status" value="1"/>
</dbReference>
<accession>A0ABR4K327</accession>
<evidence type="ECO:0000256" key="2">
    <source>
        <dbReference type="ARBA" id="ARBA00022448"/>
    </source>
</evidence>
<dbReference type="InterPro" id="IPR036259">
    <property type="entry name" value="MFS_trans_sf"/>
</dbReference>
<evidence type="ECO:0000256" key="5">
    <source>
        <dbReference type="ARBA" id="ARBA00023136"/>
    </source>
</evidence>
<evidence type="ECO:0000313" key="10">
    <source>
        <dbReference type="Proteomes" id="UP001610446"/>
    </source>
</evidence>
<comment type="caution">
    <text evidence="9">The sequence shown here is derived from an EMBL/GenBank/DDBJ whole genome shotgun (WGS) entry which is preliminary data.</text>
</comment>
<gene>
    <name evidence="9" type="ORF">BJY01DRAFT_263251</name>
</gene>
<feature type="compositionally biased region" description="Polar residues" evidence="6">
    <location>
        <begin position="1"/>
        <end position="10"/>
    </location>
</feature>
<feature type="transmembrane region" description="Helical" evidence="7">
    <location>
        <begin position="312"/>
        <end position="330"/>
    </location>
</feature>
<dbReference type="InterPro" id="IPR020846">
    <property type="entry name" value="MFS_dom"/>
</dbReference>
<protein>
    <submittedName>
        <fullName evidence="9">Fungal trichothecene efflux pump</fullName>
    </submittedName>
</protein>
<keyword evidence="3 7" id="KW-0812">Transmembrane</keyword>
<organism evidence="9 10">
    <name type="scientific">Aspergillus pseudoustus</name>
    <dbReference type="NCBI Taxonomy" id="1810923"/>
    <lineage>
        <taxon>Eukaryota</taxon>
        <taxon>Fungi</taxon>
        <taxon>Dikarya</taxon>
        <taxon>Ascomycota</taxon>
        <taxon>Pezizomycotina</taxon>
        <taxon>Eurotiomycetes</taxon>
        <taxon>Eurotiomycetidae</taxon>
        <taxon>Eurotiales</taxon>
        <taxon>Aspergillaceae</taxon>
        <taxon>Aspergillus</taxon>
        <taxon>Aspergillus subgen. Nidulantes</taxon>
    </lineage>
</organism>
<keyword evidence="4 7" id="KW-1133">Transmembrane helix</keyword>
<feature type="transmembrane region" description="Helical" evidence="7">
    <location>
        <begin position="532"/>
        <end position="551"/>
    </location>
</feature>
<evidence type="ECO:0000313" key="9">
    <source>
        <dbReference type="EMBL" id="KAL2846695.1"/>
    </source>
</evidence>
<dbReference type="EMBL" id="JBFXLU010000061">
    <property type="protein sequence ID" value="KAL2846695.1"/>
    <property type="molecule type" value="Genomic_DNA"/>
</dbReference>
<feature type="transmembrane region" description="Helical" evidence="7">
    <location>
        <begin position="403"/>
        <end position="424"/>
    </location>
</feature>
<feature type="transmembrane region" description="Helical" evidence="7">
    <location>
        <begin position="203"/>
        <end position="223"/>
    </location>
</feature>
<evidence type="ECO:0000256" key="3">
    <source>
        <dbReference type="ARBA" id="ARBA00022692"/>
    </source>
</evidence>
<name>A0ABR4K327_9EURO</name>
<feature type="transmembrane region" description="Helical" evidence="7">
    <location>
        <begin position="436"/>
        <end position="463"/>
    </location>
</feature>
<evidence type="ECO:0000256" key="6">
    <source>
        <dbReference type="SAM" id="MobiDB-lite"/>
    </source>
</evidence>
<feature type="transmembrane region" description="Helical" evidence="7">
    <location>
        <begin position="80"/>
        <end position="98"/>
    </location>
</feature>
<evidence type="ECO:0000259" key="8">
    <source>
        <dbReference type="PROSITE" id="PS50850"/>
    </source>
</evidence>
<feature type="transmembrane region" description="Helical" evidence="7">
    <location>
        <begin position="378"/>
        <end position="397"/>
    </location>
</feature>
<dbReference type="Proteomes" id="UP001610446">
    <property type="component" value="Unassembled WGS sequence"/>
</dbReference>
<feature type="transmembrane region" description="Helical" evidence="7">
    <location>
        <begin position="244"/>
        <end position="264"/>
    </location>
</feature>
<dbReference type="Gene3D" id="1.20.1250.20">
    <property type="entry name" value="MFS general substrate transporter like domains"/>
    <property type="match status" value="2"/>
</dbReference>
<evidence type="ECO:0000256" key="1">
    <source>
        <dbReference type="ARBA" id="ARBA00004141"/>
    </source>
</evidence>